<evidence type="ECO:0000256" key="4">
    <source>
        <dbReference type="ARBA" id="ARBA00023136"/>
    </source>
</evidence>
<dbReference type="EMBL" id="KL198004">
    <property type="protein sequence ID" value="KDQ34043.1"/>
    <property type="molecule type" value="Genomic_DNA"/>
</dbReference>
<accession>A0A067P132</accession>
<evidence type="ECO:0008006" key="8">
    <source>
        <dbReference type="Google" id="ProtNLM"/>
    </source>
</evidence>
<protein>
    <recommendedName>
        <fullName evidence="8">Nodulin-like domain-containing protein</fullName>
    </recommendedName>
</protein>
<feature type="transmembrane region" description="Helical" evidence="5">
    <location>
        <begin position="159"/>
        <end position="180"/>
    </location>
</feature>
<feature type="transmembrane region" description="Helical" evidence="5">
    <location>
        <begin position="257"/>
        <end position="286"/>
    </location>
</feature>
<feature type="transmembrane region" description="Helical" evidence="5">
    <location>
        <begin position="306"/>
        <end position="324"/>
    </location>
</feature>
<dbReference type="InterPro" id="IPR011701">
    <property type="entry name" value="MFS"/>
</dbReference>
<evidence type="ECO:0000256" key="5">
    <source>
        <dbReference type="SAM" id="Phobius"/>
    </source>
</evidence>
<evidence type="ECO:0000256" key="1">
    <source>
        <dbReference type="ARBA" id="ARBA00004141"/>
    </source>
</evidence>
<evidence type="ECO:0000256" key="3">
    <source>
        <dbReference type="ARBA" id="ARBA00022989"/>
    </source>
</evidence>
<keyword evidence="2 5" id="KW-0812">Transmembrane</keyword>
<dbReference type="PANTHER" id="PTHR21576:SF160">
    <property type="entry name" value="NODULIN-LIKE DOMAIN-CONTAINING PROTEIN"/>
    <property type="match status" value="1"/>
</dbReference>
<dbReference type="AlphaFoldDB" id="A0A067P132"/>
<feature type="transmembrane region" description="Helical" evidence="5">
    <location>
        <begin position="396"/>
        <end position="415"/>
    </location>
</feature>
<keyword evidence="4 5" id="KW-0472">Membrane</keyword>
<evidence type="ECO:0000256" key="2">
    <source>
        <dbReference type="ARBA" id="ARBA00022692"/>
    </source>
</evidence>
<dbReference type="GO" id="GO:0000329">
    <property type="term" value="C:fungal-type vacuole membrane"/>
    <property type="evidence" value="ECO:0007669"/>
    <property type="project" value="TreeGrafter"/>
</dbReference>
<keyword evidence="3 5" id="KW-1133">Transmembrane helix</keyword>
<dbReference type="VEuPathDB" id="FungiDB:PLEOSDRAFT_1061635"/>
<feature type="transmembrane region" description="Helical" evidence="5">
    <location>
        <begin position="186"/>
        <end position="206"/>
    </location>
</feature>
<comment type="subcellular location">
    <subcellularLocation>
        <location evidence="1">Membrane</location>
        <topology evidence="1">Multi-pass membrane protein</topology>
    </subcellularLocation>
</comment>
<dbReference type="SUPFAM" id="SSF103473">
    <property type="entry name" value="MFS general substrate transporter"/>
    <property type="match status" value="1"/>
</dbReference>
<feature type="transmembrane region" description="Helical" evidence="5">
    <location>
        <begin position="450"/>
        <end position="468"/>
    </location>
</feature>
<dbReference type="GO" id="GO:0022857">
    <property type="term" value="F:transmembrane transporter activity"/>
    <property type="evidence" value="ECO:0007669"/>
    <property type="project" value="InterPro"/>
</dbReference>
<reference evidence="7" key="1">
    <citation type="journal article" date="2014" name="Proc. Natl. Acad. Sci. U.S.A.">
        <title>Extensive sampling of basidiomycete genomes demonstrates inadequacy of the white-rot/brown-rot paradigm for wood decay fungi.</title>
        <authorList>
            <person name="Riley R."/>
            <person name="Salamov A.A."/>
            <person name="Brown D.W."/>
            <person name="Nagy L.G."/>
            <person name="Floudas D."/>
            <person name="Held B.W."/>
            <person name="Levasseur A."/>
            <person name="Lombard V."/>
            <person name="Morin E."/>
            <person name="Otillar R."/>
            <person name="Lindquist E.A."/>
            <person name="Sun H."/>
            <person name="LaButti K.M."/>
            <person name="Schmutz J."/>
            <person name="Jabbour D."/>
            <person name="Luo H."/>
            <person name="Baker S.E."/>
            <person name="Pisabarro A.G."/>
            <person name="Walton J.D."/>
            <person name="Blanchette R.A."/>
            <person name="Henrissat B."/>
            <person name="Martin F."/>
            <person name="Cullen D."/>
            <person name="Hibbett D.S."/>
            <person name="Grigoriev I.V."/>
        </authorList>
    </citation>
    <scope>NUCLEOTIDE SEQUENCE [LARGE SCALE GENOMIC DNA]</scope>
    <source>
        <strain evidence="7">PC15</strain>
    </source>
</reference>
<dbReference type="STRING" id="1137138.A0A067P132"/>
<organism evidence="6 7">
    <name type="scientific">Pleurotus ostreatus (strain PC15)</name>
    <name type="common">Oyster mushroom</name>
    <dbReference type="NCBI Taxonomy" id="1137138"/>
    <lineage>
        <taxon>Eukaryota</taxon>
        <taxon>Fungi</taxon>
        <taxon>Dikarya</taxon>
        <taxon>Basidiomycota</taxon>
        <taxon>Agaricomycotina</taxon>
        <taxon>Agaricomycetes</taxon>
        <taxon>Agaricomycetidae</taxon>
        <taxon>Agaricales</taxon>
        <taxon>Pleurotineae</taxon>
        <taxon>Pleurotaceae</taxon>
        <taxon>Pleurotus</taxon>
    </lineage>
</organism>
<proteinExistence type="predicted"/>
<dbReference type="Pfam" id="PF07690">
    <property type="entry name" value="MFS_1"/>
    <property type="match status" value="1"/>
</dbReference>
<feature type="transmembrane region" description="Helical" evidence="5">
    <location>
        <begin position="86"/>
        <end position="107"/>
    </location>
</feature>
<dbReference type="Gene3D" id="1.20.1250.20">
    <property type="entry name" value="MFS general substrate transporter like domains"/>
    <property type="match status" value="2"/>
</dbReference>
<dbReference type="Proteomes" id="UP000027073">
    <property type="component" value="Unassembled WGS sequence"/>
</dbReference>
<sequence>MTTNTDFAFDKASQRLTTLSVSILVAACAGTNYVSHSGPYGPQLASQLHIEQTRLNLIGLAGNVGVYSSSPIWGRIVDARGPRIPLAGAFILLFLGYSGIRTIYNAGPPETDEPISSPVFYALVLFSYLTGAGGCAALNGAGNPTTKSFPDQMRATVTGLVFSGFGLSAFIFSAIAHAAFPGDTSSFLLVLAVGTACPMLIGYFFIKVIPVQEATKDHDPQTPLLSGHVPPTITSDVLLVDAEPNVSGWGLCRNGDFWGLFLLFSIFAGTGLMFINNIGTMARILYAHENTSFNPVIAAQWQATQVSILSIMNCSGRVVIGLLSDFISTRLMRPRSYCYVLAASVVLLSQLVAANTDSVANLWIATGLLGIGYGGAAAISPIVAIEYFGLSHFSEACGYIALSPLILGNVFSVAFGRNLDAHGKPASAMHNFDDSAPKCAQGRLCYVNSLYMTAAASFVGVGVITWMARRDRKKALASRRRQEEAAVWGIYID</sequence>
<dbReference type="InterPro" id="IPR036259">
    <property type="entry name" value="MFS_trans_sf"/>
</dbReference>
<dbReference type="OrthoDB" id="410267at2759"/>
<dbReference type="InParanoid" id="A0A067P132"/>
<feature type="transmembrane region" description="Helical" evidence="5">
    <location>
        <begin position="360"/>
        <end position="384"/>
    </location>
</feature>
<dbReference type="HOGENOM" id="CLU_012596_1_0_1"/>
<name>A0A067P132_PLEO1</name>
<dbReference type="PANTHER" id="PTHR21576">
    <property type="entry name" value="UNCHARACTERIZED NODULIN-LIKE PROTEIN"/>
    <property type="match status" value="1"/>
</dbReference>
<gene>
    <name evidence="6" type="ORF">PLEOSDRAFT_1061635</name>
</gene>
<feature type="transmembrane region" description="Helical" evidence="5">
    <location>
        <begin position="119"/>
        <end position="138"/>
    </location>
</feature>
<feature type="transmembrane region" description="Helical" evidence="5">
    <location>
        <begin position="336"/>
        <end position="354"/>
    </location>
</feature>
<evidence type="ECO:0000313" key="6">
    <source>
        <dbReference type="EMBL" id="KDQ34043.1"/>
    </source>
</evidence>
<evidence type="ECO:0000313" key="7">
    <source>
        <dbReference type="Proteomes" id="UP000027073"/>
    </source>
</evidence>